<dbReference type="InterPro" id="IPR011707">
    <property type="entry name" value="Cu-oxidase-like_N"/>
</dbReference>
<dbReference type="InterPro" id="IPR008972">
    <property type="entry name" value="Cupredoxin"/>
</dbReference>
<keyword evidence="3" id="KW-0677">Repeat</keyword>
<dbReference type="InterPro" id="IPR001117">
    <property type="entry name" value="Cu-oxidase_2nd"/>
</dbReference>
<feature type="domain" description="Plastocyanin-like" evidence="7">
    <location>
        <begin position="121"/>
        <end position="264"/>
    </location>
</feature>
<dbReference type="InterPro" id="IPR011706">
    <property type="entry name" value="Cu-oxidase_C"/>
</dbReference>
<evidence type="ECO:0000256" key="4">
    <source>
        <dbReference type="ARBA" id="ARBA00023002"/>
    </source>
</evidence>
<evidence type="ECO:0000256" key="1">
    <source>
        <dbReference type="ARBA" id="ARBA00010609"/>
    </source>
</evidence>
<name>A0AAD4CWW4_ASPNN</name>
<evidence type="ECO:0000259" key="8">
    <source>
        <dbReference type="Pfam" id="PF07731"/>
    </source>
</evidence>
<dbReference type="Pfam" id="PF07731">
    <property type="entry name" value="Cu-oxidase_2"/>
    <property type="match status" value="1"/>
</dbReference>
<evidence type="ECO:0000313" key="11">
    <source>
        <dbReference type="Proteomes" id="UP001194746"/>
    </source>
</evidence>
<dbReference type="CDD" id="cd13854">
    <property type="entry name" value="CuRO_1_MaLCC_like"/>
    <property type="match status" value="1"/>
</dbReference>
<gene>
    <name evidence="10" type="primary">LCC2_2</name>
    <name evidence="10" type="ORF">FE257_011630</name>
</gene>
<evidence type="ECO:0000259" key="7">
    <source>
        <dbReference type="Pfam" id="PF00394"/>
    </source>
</evidence>
<reference evidence="10" key="2">
    <citation type="submission" date="2020-02" db="EMBL/GenBank/DDBJ databases">
        <authorList>
            <person name="Gilchrist C.L.M."/>
            <person name="Chooi Y.-H."/>
        </authorList>
    </citation>
    <scope>NUCLEOTIDE SEQUENCE</scope>
    <source>
        <strain evidence="10">MST-FP2251</strain>
    </source>
</reference>
<dbReference type="CDD" id="cd13880">
    <property type="entry name" value="CuRO_2_MaLCC_like"/>
    <property type="match status" value="1"/>
</dbReference>
<protein>
    <submittedName>
        <fullName evidence="10">Laccase, multicopper oxidase, benzenediol:oxygen oxidorectuctase</fullName>
    </submittedName>
</protein>
<sequence>MAPDGYERQVLVFNGSYPGPLIEADWGDTLIIHVANELTDNGTTVHWHGIRQHGTNPFDGVPGVTQCPIAPGDSMTYKFRAHQYGTGWYHAHWSLQLGDGLYGPMVIHGPATANYDIDLAPIFVTEWFHESAFVKWHENTMYGGVPVRPNAEAENGLINGTNTFPCEESDGDPACKGTGRRSEVVFQKGKKYRLRIIDSQIDGWMRFTIDGHKLMVIAADYVPVVPYVTDSIILTSGQRYDVVVEADQDGGSFWMRAIYQTACNGLSIGRNEIWGIVRYEGALETEEPTSKLWDSVKNSCGDEPYEGLVPYVKKDVGDAVDSPERLNLGWFYETDLVFHWTIDQSALMLDWQNPTDLLVAENGSFPKGYNVHEIPAENQWTYWVIQDLTIVNAYHPFHLHGHDFFILAQGIGLYNKLTVKLNRNNPPRRDTATMPGSGYIVIAFQSDNPGSWLMHCHIAWHASQSMGLQFVERGSEIPEMVDAVSDEFNSICANWEEYYQTSLYKQDDSGI</sequence>
<dbReference type="Pfam" id="PF07732">
    <property type="entry name" value="Cu-oxidase_3"/>
    <property type="match status" value="1"/>
</dbReference>
<dbReference type="FunFam" id="2.60.40.420:FF:000038">
    <property type="entry name" value="Extracellular dihydrogeodin oxidase/laccase"/>
    <property type="match status" value="1"/>
</dbReference>
<dbReference type="Gene3D" id="2.60.40.420">
    <property type="entry name" value="Cupredoxins - blue copper proteins"/>
    <property type="match status" value="3"/>
</dbReference>
<dbReference type="PANTHER" id="PTHR11709">
    <property type="entry name" value="MULTI-COPPER OXIDASE"/>
    <property type="match status" value="1"/>
</dbReference>
<keyword evidence="5" id="KW-0186">Copper</keyword>
<feature type="domain" description="Plastocyanin-like" evidence="8">
    <location>
        <begin position="361"/>
        <end position="473"/>
    </location>
</feature>
<dbReference type="Pfam" id="PF00394">
    <property type="entry name" value="Cu-oxidase"/>
    <property type="match status" value="1"/>
</dbReference>
<dbReference type="GO" id="GO:0016491">
    <property type="term" value="F:oxidoreductase activity"/>
    <property type="evidence" value="ECO:0007669"/>
    <property type="project" value="UniProtKB-KW"/>
</dbReference>
<evidence type="ECO:0000256" key="3">
    <source>
        <dbReference type="ARBA" id="ARBA00022737"/>
    </source>
</evidence>
<dbReference type="GO" id="GO:0005507">
    <property type="term" value="F:copper ion binding"/>
    <property type="evidence" value="ECO:0007669"/>
    <property type="project" value="InterPro"/>
</dbReference>
<keyword evidence="6" id="KW-0325">Glycoprotein</keyword>
<dbReference type="Proteomes" id="UP001194746">
    <property type="component" value="Unassembled WGS sequence"/>
</dbReference>
<keyword evidence="4" id="KW-0560">Oxidoreductase</keyword>
<feature type="domain" description="Plastocyanin-like" evidence="9">
    <location>
        <begin position="3"/>
        <end position="110"/>
    </location>
</feature>
<evidence type="ECO:0000313" key="10">
    <source>
        <dbReference type="EMBL" id="KAF9893207.1"/>
    </source>
</evidence>
<dbReference type="PANTHER" id="PTHR11709:SF71">
    <property type="entry name" value="OXIDOREDUCTASE TPCJ"/>
    <property type="match status" value="1"/>
</dbReference>
<reference evidence="10" key="1">
    <citation type="journal article" date="2019" name="Beilstein J. Org. Chem.">
        <title>Nanangenines: drimane sesquiterpenoids as the dominant metabolite cohort of a novel Australian fungus, Aspergillus nanangensis.</title>
        <authorList>
            <person name="Lacey H.J."/>
            <person name="Gilchrist C.L.M."/>
            <person name="Crombie A."/>
            <person name="Kalaitzis J.A."/>
            <person name="Vuong D."/>
            <person name="Rutledge P.J."/>
            <person name="Turner P."/>
            <person name="Pitt J.I."/>
            <person name="Lacey E."/>
            <person name="Chooi Y.H."/>
            <person name="Piggott A.M."/>
        </authorList>
    </citation>
    <scope>NUCLEOTIDE SEQUENCE</scope>
    <source>
        <strain evidence="10">MST-FP2251</strain>
    </source>
</reference>
<keyword evidence="2" id="KW-0479">Metal-binding</keyword>
<comment type="caution">
    <text evidence="10">The sequence shown here is derived from an EMBL/GenBank/DDBJ whole genome shotgun (WGS) entry which is preliminary data.</text>
</comment>
<dbReference type="EMBL" id="VCAU01000008">
    <property type="protein sequence ID" value="KAF9893207.1"/>
    <property type="molecule type" value="Genomic_DNA"/>
</dbReference>
<evidence type="ECO:0000256" key="6">
    <source>
        <dbReference type="ARBA" id="ARBA00023180"/>
    </source>
</evidence>
<keyword evidence="11" id="KW-1185">Reference proteome</keyword>
<evidence type="ECO:0000256" key="2">
    <source>
        <dbReference type="ARBA" id="ARBA00022723"/>
    </source>
</evidence>
<comment type="similarity">
    <text evidence="1">Belongs to the multicopper oxidase family.</text>
</comment>
<dbReference type="InterPro" id="IPR045087">
    <property type="entry name" value="Cu-oxidase_fam"/>
</dbReference>
<dbReference type="CDD" id="cd13901">
    <property type="entry name" value="CuRO_3_MaLCC_like"/>
    <property type="match status" value="1"/>
</dbReference>
<organism evidence="10 11">
    <name type="scientific">Aspergillus nanangensis</name>
    <dbReference type="NCBI Taxonomy" id="2582783"/>
    <lineage>
        <taxon>Eukaryota</taxon>
        <taxon>Fungi</taxon>
        <taxon>Dikarya</taxon>
        <taxon>Ascomycota</taxon>
        <taxon>Pezizomycotina</taxon>
        <taxon>Eurotiomycetes</taxon>
        <taxon>Eurotiomycetidae</taxon>
        <taxon>Eurotiales</taxon>
        <taxon>Aspergillaceae</taxon>
        <taxon>Aspergillus</taxon>
        <taxon>Aspergillus subgen. Circumdati</taxon>
    </lineage>
</organism>
<accession>A0AAD4CWW4</accession>
<proteinExistence type="inferred from homology"/>
<dbReference type="SUPFAM" id="SSF49503">
    <property type="entry name" value="Cupredoxins"/>
    <property type="match status" value="3"/>
</dbReference>
<evidence type="ECO:0000256" key="5">
    <source>
        <dbReference type="ARBA" id="ARBA00023008"/>
    </source>
</evidence>
<dbReference type="AlphaFoldDB" id="A0AAD4CWW4"/>
<evidence type="ECO:0000259" key="9">
    <source>
        <dbReference type="Pfam" id="PF07732"/>
    </source>
</evidence>